<keyword evidence="13" id="KW-1015">Disulfide bond</keyword>
<evidence type="ECO:0000256" key="6">
    <source>
        <dbReference type="ARBA" id="ARBA00022812"/>
    </source>
</evidence>
<comment type="PTM">
    <text evidence="15">Highly phosphorylated.</text>
</comment>
<evidence type="ECO:0000256" key="1">
    <source>
        <dbReference type="ARBA" id="ARBA00022524"/>
    </source>
</evidence>
<keyword evidence="3 15" id="KW-0167">Capsid protein</keyword>
<dbReference type="HAMAP" id="MF_04003">
    <property type="entry name" value="PPV_L2"/>
    <property type="match status" value="1"/>
</dbReference>
<comment type="caution">
    <text evidence="15">Lacks conserved residue(s) required for the propagation of feature annotation.</text>
</comment>
<evidence type="ECO:0000256" key="7">
    <source>
        <dbReference type="ARBA" id="ARBA00022844"/>
    </source>
</evidence>
<proteinExistence type="inferred from homology"/>
<comment type="subcellular location">
    <subcellularLocation>
        <location evidence="15">Virion</location>
    </subcellularLocation>
    <subcellularLocation>
        <location evidence="15">Host nucleus</location>
    </subcellularLocation>
</comment>
<evidence type="ECO:0000313" key="16">
    <source>
        <dbReference type="EMBL" id="ATQ38467.1"/>
    </source>
</evidence>
<comment type="subunit">
    <text evidence="15">Interacts with major capsid protein L1. Interacts with E2; this interaction inhibits E2 transcriptional activity but not the DNA replication function E2. Interacts with host HSPA8; this interaction is required for L2 nuclear translocation. Interacts with host importins KPNB2 and KPNB3. Forms a complex with importin alpha2-beta1 heterodimers via interaction with the importin alpha2 adapter. Interacts with host DYNLT1; this interaction is essential for virus intracellular transport during entry. Interacts (via C-terminus) with host retromer subunits VPS35 AND VPS29.</text>
</comment>
<evidence type="ECO:0000256" key="15">
    <source>
        <dbReference type="HAMAP-Rule" id="MF_04003"/>
    </source>
</evidence>
<keyword evidence="2 15" id="KW-0597">Phosphoprotein</keyword>
<evidence type="ECO:0000256" key="8">
    <source>
        <dbReference type="ARBA" id="ARBA00022921"/>
    </source>
</evidence>
<gene>
    <name evidence="15 16" type="primary">L2</name>
</gene>
<evidence type="ECO:0000256" key="9">
    <source>
        <dbReference type="ARBA" id="ARBA00022952"/>
    </source>
</evidence>
<evidence type="ECO:0000256" key="2">
    <source>
        <dbReference type="ARBA" id="ARBA00022553"/>
    </source>
</evidence>
<keyword evidence="1 15" id="KW-1163">Viral penetration into host nucleus</keyword>
<organism evidence="16">
    <name type="scientific">Gammapapillomavirus 19</name>
    <dbReference type="NCBI Taxonomy" id="1513264"/>
    <lineage>
        <taxon>Viruses</taxon>
        <taxon>Monodnaviria</taxon>
        <taxon>Shotokuvirae</taxon>
        <taxon>Cossaviricota</taxon>
        <taxon>Papovaviricetes</taxon>
        <taxon>Zurhausenvirales</taxon>
        <taxon>Papillomaviridae</taxon>
        <taxon>Firstpapillomavirinae</taxon>
        <taxon>Gammapapillomavirus</taxon>
    </lineage>
</organism>
<dbReference type="GO" id="GO:0042025">
    <property type="term" value="C:host cell nucleus"/>
    <property type="evidence" value="ECO:0007669"/>
    <property type="project" value="UniProtKB-SubCell"/>
</dbReference>
<evidence type="ECO:0000256" key="14">
    <source>
        <dbReference type="ARBA" id="ARBA00023296"/>
    </source>
</evidence>
<dbReference type="GO" id="GO:0075521">
    <property type="term" value="P:microtubule-dependent intracellular transport of viral material towards nucleus"/>
    <property type="evidence" value="ECO:0007669"/>
    <property type="project" value="UniProtKB-UniRule"/>
</dbReference>
<accession>A0A2D2ALZ4</accession>
<keyword evidence="12 15" id="KW-0238">DNA-binding</keyword>
<evidence type="ECO:0000256" key="12">
    <source>
        <dbReference type="ARBA" id="ARBA00023125"/>
    </source>
</evidence>
<dbReference type="Pfam" id="PF00513">
    <property type="entry name" value="Late_protein_L2"/>
    <property type="match status" value="1"/>
</dbReference>
<keyword evidence="5 15" id="KW-0945">Host-virus interaction</keyword>
<dbReference type="GO" id="GO:0019028">
    <property type="term" value="C:viral capsid"/>
    <property type="evidence" value="ECO:0007669"/>
    <property type="project" value="UniProtKB-UniRule"/>
</dbReference>
<evidence type="ECO:0000256" key="5">
    <source>
        <dbReference type="ARBA" id="ARBA00022581"/>
    </source>
</evidence>
<name>A0A2D2ALZ4_9PAPI</name>
<keyword evidence="9 15" id="KW-1177">Microtubular inwards viral transport</keyword>
<keyword evidence="4 15" id="KW-1048">Host nucleus</keyword>
<evidence type="ECO:0000256" key="10">
    <source>
        <dbReference type="ARBA" id="ARBA00023046"/>
    </source>
</evidence>
<evidence type="ECO:0000256" key="3">
    <source>
        <dbReference type="ARBA" id="ARBA00022561"/>
    </source>
</evidence>
<comment type="similarity">
    <text evidence="15">Belongs to the papillomaviridae L2 protein family.</text>
</comment>
<dbReference type="GO" id="GO:0003677">
    <property type="term" value="F:DNA binding"/>
    <property type="evidence" value="ECO:0007669"/>
    <property type="project" value="UniProtKB-UniRule"/>
</dbReference>
<dbReference type="GO" id="GO:0005198">
    <property type="term" value="F:structural molecule activity"/>
    <property type="evidence" value="ECO:0007669"/>
    <property type="project" value="UniProtKB-UniRule"/>
</dbReference>
<keyword evidence="10" id="KW-1039">Host endosome</keyword>
<dbReference type="GO" id="GO:0075732">
    <property type="term" value="P:viral penetration into host nucleus"/>
    <property type="evidence" value="ECO:0007669"/>
    <property type="project" value="UniProtKB-KW"/>
</dbReference>
<keyword evidence="8 15" id="KW-0426">Late protein</keyword>
<comment type="function">
    <text evidence="15">Minor protein of the capsid that localizes along the inner surface of the virion, within the central cavities beneath the L1 pentamers. Plays a role in capsid stabilization through interaction with the major capsid protein L1. Once the virion enters the host cell, L2 escorts the genomic DNA into the nucleus by promoting escape from the endosomal compartments and traffic through the host Golgi network. Mechanistically, the C-terminus of L2 possesses a cell-penetrating peptide that protudes from the host endosome, interacts with host cytoplasmic retromer cargo and thereby mediates the capsid delivery to the host trans-Golgi network. Plays a role through its interaction with host dynein in the intracellular microtubule-dependent transport of viral capsid toward the nucleus. Mediates the viral genome import into the nucleus through binding to host importins. Once within the nucleus, L2 localizes viral genomes to host PML bodies in order to activate early gene expression for establishment of infection. Later on, promotes late gene expression by interacting with the viral E2 protein and by inhibiting its transcriptional activation functions. During virion assembly, encapsidates the genome by direct interaction with the viral DNA.</text>
</comment>
<dbReference type="GO" id="GO:0046718">
    <property type="term" value="P:symbiont entry into host cell"/>
    <property type="evidence" value="ECO:0007669"/>
    <property type="project" value="UniProtKB-KW"/>
</dbReference>
<keyword evidence="6" id="KW-1040">Host Golgi apparatus</keyword>
<keyword evidence="11 15" id="KW-1176">Cytoplasmic inwards viral transport</keyword>
<dbReference type="InterPro" id="IPR000784">
    <property type="entry name" value="Late_L2"/>
</dbReference>
<keyword evidence="14 15" id="KW-1160">Virus entry into host cell</keyword>
<sequence length="513" mass="56212">MYRAGRNKRASAEDLYKRCGTGDCPEDVKRRFEGDTWADRLLKWFGSFIYLGGLGIGTGRGSGGTTGYRPIGATSRPTSDPIPIRPTVPIEPLGPADIIPVDTINPAGPSVIELTDITVPDPSIIDIANPTTNLGPGEIDIVSATDPISDVSGASGHPNVITSTTEQVAILDVQPTPPPKRFALDVQNSPTSTHITVYSATTHPNPDINVFIDSQFDGEIVGDVEEIPLETISHMQTFEIQEPIQKTSTPSQTIERVAANAKRLYHRFTEQIKTQNPLFLGPVSRAIQFEFENPVYDPDVTLQFESDLADIAAAPDNDFRDIAILHRPQYSVTDEGLVRVSRLGNRATMTTRSGLQIGQAVHLFQDISAIEPADFIELQPINESSHISTTVNALNEFSFINPAFDDTLLSEENLIDEYSERFENAHLVITTTDDLGDTYQIPTIPPGVPAKVFVNDYASDIIVINPHPADIPNIITPATAISSTPVLILDLTSDDFYLHPSLFKRKRKRSDMF</sequence>
<dbReference type="EMBL" id="MF588732">
    <property type="protein sequence ID" value="ATQ38467.1"/>
    <property type="molecule type" value="Genomic_DNA"/>
</dbReference>
<evidence type="ECO:0000256" key="4">
    <source>
        <dbReference type="ARBA" id="ARBA00022562"/>
    </source>
</evidence>
<dbReference type="Proteomes" id="UP000290902">
    <property type="component" value="Segment"/>
</dbReference>
<protein>
    <recommendedName>
        <fullName evidence="15">Minor capsid protein L2</fullName>
    </recommendedName>
</protein>
<reference evidence="16" key="1">
    <citation type="journal article" date="2018" name="MSphere">
        <title>Metagenomic Discovery of 83 New Human Papillomavirus Types in Patients with Immunodeficiency.</title>
        <authorList>
            <person name="Pastrana D.V."/>
            <person name="Peretti A."/>
            <person name="Welch N.L."/>
            <person name="Borgogna C."/>
            <person name="Olivero C."/>
            <person name="Badolato R."/>
            <person name="Notarangelo L.D."/>
            <person name="Gariglio M."/>
            <person name="FitzGerald P.C."/>
            <person name="McIntosh C.E."/>
            <person name="Reeves J."/>
            <person name="Starrett G.J."/>
            <person name="Bliskovsky V."/>
            <person name="Velez D."/>
            <person name="Brownell I."/>
            <person name="Yarchoan R."/>
            <person name="Wyvill K.M."/>
            <person name="Uldrick T.S."/>
            <person name="Maldarelli F."/>
            <person name="Lisco A."/>
            <person name="Sereti I."/>
            <person name="Gonzalez C.M."/>
            <person name="Androphy E.J."/>
            <person name="McBride A.A."/>
            <person name="Van Doorslaer K."/>
            <person name="Garcia F."/>
            <person name="Dvoretzky I."/>
            <person name="Liu J.S."/>
            <person name="Han J."/>
            <person name="Murphy P.M."/>
            <person name="McDermott D.H."/>
            <person name="Buck C.B."/>
        </authorList>
    </citation>
    <scope>NUCLEOTIDE SEQUENCE</scope>
    <source>
        <strain evidence="16">Gamma19_TVMBSGc2450</strain>
    </source>
</reference>
<dbReference type="GO" id="GO:0043657">
    <property type="term" value="C:host cell"/>
    <property type="evidence" value="ECO:0007669"/>
    <property type="project" value="GOC"/>
</dbReference>
<evidence type="ECO:0000256" key="13">
    <source>
        <dbReference type="ARBA" id="ARBA00023157"/>
    </source>
</evidence>
<evidence type="ECO:0000256" key="11">
    <source>
        <dbReference type="ARBA" id="ARBA00023120"/>
    </source>
</evidence>
<keyword evidence="7 15" id="KW-0946">Virion</keyword>